<dbReference type="GO" id="GO:0003723">
    <property type="term" value="F:RNA binding"/>
    <property type="evidence" value="ECO:0007669"/>
    <property type="project" value="UniProtKB-KW"/>
</dbReference>
<comment type="caution">
    <text evidence="5">The sequence shown here is derived from an EMBL/GenBank/DDBJ whole genome shotgun (WGS) entry which is preliminary data.</text>
</comment>
<keyword evidence="2" id="KW-0479">Metal-binding</keyword>
<dbReference type="InterPro" id="IPR013961">
    <property type="entry name" value="RAI1"/>
</dbReference>
<evidence type="ECO:0000313" key="6">
    <source>
        <dbReference type="Proteomes" id="UP000037069"/>
    </source>
</evidence>
<evidence type="ECO:0000313" key="5">
    <source>
        <dbReference type="EMBL" id="KNC25603.1"/>
    </source>
</evidence>
<evidence type="ECO:0000256" key="1">
    <source>
        <dbReference type="ARBA" id="ARBA00006562"/>
    </source>
</evidence>
<dbReference type="OrthoDB" id="5853397at2759"/>
<feature type="domain" description="RAI1-like" evidence="4">
    <location>
        <begin position="30"/>
        <end position="376"/>
    </location>
</feature>
<accession>A0A0L0C009</accession>
<keyword evidence="2" id="KW-0378">Hydrolase</keyword>
<dbReference type="AlphaFoldDB" id="A0A0L0C009"/>
<comment type="similarity">
    <text evidence="1 2">Belongs to the DXO/Dom3Z family.</text>
</comment>
<keyword evidence="2" id="KW-0547">Nucleotide-binding</keyword>
<dbReference type="GO" id="GO:0000956">
    <property type="term" value="P:nuclear-transcribed mRNA catabolic process"/>
    <property type="evidence" value="ECO:0007669"/>
    <property type="project" value="TreeGrafter"/>
</dbReference>
<gene>
    <name evidence="5" type="ORF">FF38_05793</name>
</gene>
<dbReference type="EMBL" id="JRES01001096">
    <property type="protein sequence ID" value="KNC25603.1"/>
    <property type="molecule type" value="Genomic_DNA"/>
</dbReference>
<comment type="subcellular location">
    <subcellularLocation>
        <location evidence="2">Nucleus</location>
    </subcellularLocation>
</comment>
<dbReference type="GO" id="GO:0034353">
    <property type="term" value="F:mRNA 5'-diphosphatase activity"/>
    <property type="evidence" value="ECO:0007669"/>
    <property type="project" value="TreeGrafter"/>
</dbReference>
<dbReference type="OMA" id="VVTWRGH"/>
<dbReference type="EC" id="3.6.1.-" evidence="2"/>
<dbReference type="Proteomes" id="UP000037069">
    <property type="component" value="Unassembled WGS sequence"/>
</dbReference>
<evidence type="ECO:0000259" key="4">
    <source>
        <dbReference type="Pfam" id="PF08652"/>
    </source>
</evidence>
<keyword evidence="2" id="KW-0539">Nucleus</keyword>
<dbReference type="InterPro" id="IPR039039">
    <property type="entry name" value="RAI1-like_fam"/>
</dbReference>
<dbReference type="PANTHER" id="PTHR12395:SF9">
    <property type="entry name" value="DECAPPING AND EXORIBONUCLEASE PROTEIN"/>
    <property type="match status" value="1"/>
</dbReference>
<dbReference type="PANTHER" id="PTHR12395">
    <property type="entry name" value="DOM-3 RELATED"/>
    <property type="match status" value="1"/>
</dbReference>
<evidence type="ECO:0000256" key="3">
    <source>
        <dbReference type="SAM" id="MobiDB-lite"/>
    </source>
</evidence>
<dbReference type="STRING" id="7375.A0A0L0C009"/>
<comment type="cofactor">
    <cofactor evidence="2">
        <name>a divalent metal cation</name>
        <dbReference type="ChEBI" id="CHEBI:60240"/>
    </cofactor>
</comment>
<comment type="function">
    <text evidence="2">Decapping enzyme for NAD-capped RNAs: specifically hydrolyzes the nicotinamide adenine dinucleotide (NAD) cap from a subset of RNAs by removing the entire NAD moiety from the 5'-end of an NAD-capped RNA.</text>
</comment>
<dbReference type="GO" id="GO:0046872">
    <property type="term" value="F:metal ion binding"/>
    <property type="evidence" value="ECO:0007669"/>
    <property type="project" value="UniProtKB-KW"/>
</dbReference>
<sequence length="390" mass="46058">MNNSSNRQYKNDLGIRIRPPNSELPFPDIKKPQPIGFYSINANRDFEPNDQQLRYFKLPNVNKLPLDLNAGLDIAIKKPESANDETLDSLLKFIYDHHHRIFGQVNGAPPPTPPPEFVTWRGILRLIMCTPYEYRQDWCLHVTRFNNTFYLLKRETAQDKYRRSQETEQQKTFMAYGFKFEQYCLSESPFKEPDTTAPVNENEEFTLVFQTRLAGLSLLYGAEMDGIVSDQPVELNYDRPNNLDTLKYVELKVRQRNLNAFQYKSFLQHKTRNWWCQSFLVGIQDLYVGMRNEKGFVHDIERMEMRSLPKLGGQTHWAPWVCANFLLQFLLRLRSIMSNENCPHTVYEFYFNAKTGHITFECFRGKTPYSFIPDWYINLINRAQMCKFIS</sequence>
<evidence type="ECO:0000256" key="2">
    <source>
        <dbReference type="RuleBase" id="RU367113"/>
    </source>
</evidence>
<keyword evidence="2" id="KW-0540">Nuclease</keyword>
<name>A0A0L0C009_LUCCU</name>
<keyword evidence="2" id="KW-0694">RNA-binding</keyword>
<protein>
    <recommendedName>
        <fullName evidence="2">Decapping nuclease</fullName>
        <ecNumber evidence="2">3.6.1.-</ecNumber>
    </recommendedName>
</protein>
<keyword evidence="6" id="KW-1185">Reference proteome</keyword>
<proteinExistence type="inferred from homology"/>
<feature type="region of interest" description="Disordered" evidence="3">
    <location>
        <begin position="1"/>
        <end position="28"/>
    </location>
</feature>
<dbReference type="GO" id="GO:0005829">
    <property type="term" value="C:cytosol"/>
    <property type="evidence" value="ECO:0007669"/>
    <property type="project" value="TreeGrafter"/>
</dbReference>
<dbReference type="Pfam" id="PF08652">
    <property type="entry name" value="RAI1"/>
    <property type="match status" value="1"/>
</dbReference>
<dbReference type="GO" id="GO:0004518">
    <property type="term" value="F:nuclease activity"/>
    <property type="evidence" value="ECO:0007669"/>
    <property type="project" value="UniProtKB-KW"/>
</dbReference>
<dbReference type="GO" id="GO:0110155">
    <property type="term" value="P:NAD-cap decapping"/>
    <property type="evidence" value="ECO:0007669"/>
    <property type="project" value="TreeGrafter"/>
</dbReference>
<organism evidence="5 6">
    <name type="scientific">Lucilia cuprina</name>
    <name type="common">Green bottle fly</name>
    <name type="synonym">Australian sheep blowfly</name>
    <dbReference type="NCBI Taxonomy" id="7375"/>
    <lineage>
        <taxon>Eukaryota</taxon>
        <taxon>Metazoa</taxon>
        <taxon>Ecdysozoa</taxon>
        <taxon>Arthropoda</taxon>
        <taxon>Hexapoda</taxon>
        <taxon>Insecta</taxon>
        <taxon>Pterygota</taxon>
        <taxon>Neoptera</taxon>
        <taxon>Endopterygota</taxon>
        <taxon>Diptera</taxon>
        <taxon>Brachycera</taxon>
        <taxon>Muscomorpha</taxon>
        <taxon>Oestroidea</taxon>
        <taxon>Calliphoridae</taxon>
        <taxon>Luciliinae</taxon>
        <taxon>Lucilia</taxon>
    </lineage>
</organism>
<dbReference type="GO" id="GO:0000166">
    <property type="term" value="F:nucleotide binding"/>
    <property type="evidence" value="ECO:0007669"/>
    <property type="project" value="UniProtKB-KW"/>
</dbReference>
<reference evidence="5 6" key="1">
    <citation type="journal article" date="2015" name="Nat. Commun.">
        <title>Lucilia cuprina genome unlocks parasitic fly biology to underpin future interventions.</title>
        <authorList>
            <person name="Anstead C.A."/>
            <person name="Korhonen P.K."/>
            <person name="Young N.D."/>
            <person name="Hall R.S."/>
            <person name="Jex A.R."/>
            <person name="Murali S.C."/>
            <person name="Hughes D.S."/>
            <person name="Lee S.F."/>
            <person name="Perry T."/>
            <person name="Stroehlein A.J."/>
            <person name="Ansell B.R."/>
            <person name="Breugelmans B."/>
            <person name="Hofmann A."/>
            <person name="Qu J."/>
            <person name="Dugan S."/>
            <person name="Lee S.L."/>
            <person name="Chao H."/>
            <person name="Dinh H."/>
            <person name="Han Y."/>
            <person name="Doddapaneni H.V."/>
            <person name="Worley K.C."/>
            <person name="Muzny D.M."/>
            <person name="Ioannidis P."/>
            <person name="Waterhouse R.M."/>
            <person name="Zdobnov E.M."/>
            <person name="James P.J."/>
            <person name="Bagnall N.H."/>
            <person name="Kotze A.C."/>
            <person name="Gibbs R.A."/>
            <person name="Richards S."/>
            <person name="Batterham P."/>
            <person name="Gasser R.B."/>
        </authorList>
    </citation>
    <scope>NUCLEOTIDE SEQUENCE [LARGE SCALE GENOMIC DNA]</scope>
    <source>
        <strain evidence="5 6">LS</strain>
        <tissue evidence="5">Full body</tissue>
    </source>
</reference>
<dbReference type="GO" id="GO:0005634">
    <property type="term" value="C:nucleus"/>
    <property type="evidence" value="ECO:0007669"/>
    <property type="project" value="UniProtKB-SubCell"/>
</dbReference>